<dbReference type="EMBL" id="OBKZ01000012">
    <property type="protein sequence ID" value="SOB51226.1"/>
    <property type="molecule type" value="Genomic_DNA"/>
</dbReference>
<dbReference type="RefSeq" id="WP_371304166.1">
    <property type="nucleotide sequence ID" value="NZ_JBJGEO010000004.1"/>
</dbReference>
<dbReference type="InterPro" id="IPR050706">
    <property type="entry name" value="Cyclic-di-GMP_PDE-like"/>
</dbReference>
<evidence type="ECO:0000313" key="12">
    <source>
        <dbReference type="EMBL" id="SOB51226.1"/>
    </source>
</evidence>
<sequence length="546" mass="61081">MASGRLTLRTFTKSLRNALYRPWSLAILATLLSASLLLALSVPIAMHQVQMREREQMSVHGERLLERLEQLFNQLRKGLDDLNNQPLRDCGPLMIDQLQQVSFQYRFIYEAIFYDGSQICSNWPARLSLTPSPGREPDIKGPVYRYWLTSPNEPDDNLAGLMLGRGDFEVTTSRGHLSDAVDLPPDGSLLVVVDEGKRALPVLGQAQDWPPSAGWPPDDGEVVVTDYRMLYRLPTDSSDYQLVLSLPRAEAKAYLAELWWMLPGSLLIALCMGALVLHLARQRQSLGGELQGALRRGEFKVRYQPIVDLNTRQFVGAEALIRWRHADGTMTSPELFIPLAESTGQIRQLTDFVLERTLEQLGPVLRANPQLYVSINLSACDVMEPRIGKVVARLLAIHEVAASQIAFEVTERGMIDVEVARLKLQALRDKGHSILIDDFGTGYSSLAYLQTLPVDCLKIDKAFIDALGYDAASSGVAPHIIRMAHALNLKVIAEGIEHDYQVELLRSEGVVYGQGWLFEKPLNAHQFRERITGGRRLGPRRADDDV</sequence>
<accession>A0AAX2H6V5</accession>
<comment type="catalytic activity">
    <reaction evidence="9">
        <text>3',3'-c-di-GMP + H2O = 5'-phosphoguanylyl(3'-&gt;5')guanosine + H(+)</text>
        <dbReference type="Rhea" id="RHEA:24902"/>
        <dbReference type="ChEBI" id="CHEBI:15377"/>
        <dbReference type="ChEBI" id="CHEBI:15378"/>
        <dbReference type="ChEBI" id="CHEBI:58754"/>
        <dbReference type="ChEBI" id="CHEBI:58805"/>
        <dbReference type="EC" id="3.1.4.52"/>
    </reaction>
</comment>
<evidence type="ECO:0000313" key="13">
    <source>
        <dbReference type="Proteomes" id="UP000219564"/>
    </source>
</evidence>
<evidence type="ECO:0000259" key="11">
    <source>
        <dbReference type="PROSITE" id="PS50883"/>
    </source>
</evidence>
<evidence type="ECO:0000256" key="1">
    <source>
        <dbReference type="ARBA" id="ARBA00004651"/>
    </source>
</evidence>
<evidence type="ECO:0000256" key="4">
    <source>
        <dbReference type="ARBA" id="ARBA00022636"/>
    </source>
</evidence>
<dbReference type="PANTHER" id="PTHR33121">
    <property type="entry name" value="CYCLIC DI-GMP PHOSPHODIESTERASE PDEF"/>
    <property type="match status" value="1"/>
</dbReference>
<dbReference type="Pfam" id="PF00563">
    <property type="entry name" value="EAL"/>
    <property type="match status" value="1"/>
</dbReference>
<keyword evidence="3" id="KW-1003">Cell membrane</keyword>
<dbReference type="GO" id="GO:0005886">
    <property type="term" value="C:plasma membrane"/>
    <property type="evidence" value="ECO:0007669"/>
    <property type="project" value="UniProtKB-SubCell"/>
</dbReference>
<dbReference type="SMART" id="SM00052">
    <property type="entry name" value="EAL"/>
    <property type="match status" value="1"/>
</dbReference>
<evidence type="ECO:0000256" key="9">
    <source>
        <dbReference type="ARBA" id="ARBA00034290"/>
    </source>
</evidence>
<dbReference type="CDD" id="cd01948">
    <property type="entry name" value="EAL"/>
    <property type="match status" value="1"/>
</dbReference>
<dbReference type="InterPro" id="IPR001633">
    <property type="entry name" value="EAL_dom"/>
</dbReference>
<name>A0AAX2H6V5_9PSED</name>
<reference evidence="12 13" key="1">
    <citation type="submission" date="2017-08" db="EMBL/GenBank/DDBJ databases">
        <authorList>
            <person name="Chaillou S."/>
        </authorList>
    </citation>
    <scope>NUCLEOTIDE SEQUENCE [LARGE SCALE GENOMIC DNA]</scope>
    <source>
        <strain evidence="12 13">MFPA15A1205</strain>
    </source>
</reference>
<evidence type="ECO:0000256" key="2">
    <source>
        <dbReference type="ARBA" id="ARBA00012282"/>
    </source>
</evidence>
<dbReference type="SUPFAM" id="SSF141868">
    <property type="entry name" value="EAL domain-like"/>
    <property type="match status" value="1"/>
</dbReference>
<feature type="domain" description="EAL" evidence="11">
    <location>
        <begin position="283"/>
        <end position="535"/>
    </location>
</feature>
<dbReference type="AlphaFoldDB" id="A0AAX2H6V5"/>
<proteinExistence type="predicted"/>
<keyword evidence="7 10" id="KW-1133">Transmembrane helix</keyword>
<dbReference type="Pfam" id="PF12792">
    <property type="entry name" value="CSS-motif"/>
    <property type="match status" value="1"/>
</dbReference>
<evidence type="ECO:0000256" key="10">
    <source>
        <dbReference type="SAM" id="Phobius"/>
    </source>
</evidence>
<dbReference type="PROSITE" id="PS50883">
    <property type="entry name" value="EAL"/>
    <property type="match status" value="1"/>
</dbReference>
<comment type="subcellular location">
    <subcellularLocation>
        <location evidence="1">Cell membrane</location>
        <topology evidence="1">Multi-pass membrane protein</topology>
    </subcellularLocation>
</comment>
<keyword evidence="8 10" id="KW-0472">Membrane</keyword>
<dbReference type="InterPro" id="IPR035919">
    <property type="entry name" value="EAL_sf"/>
</dbReference>
<dbReference type="InterPro" id="IPR024744">
    <property type="entry name" value="CSS-motif_dom"/>
</dbReference>
<evidence type="ECO:0000256" key="7">
    <source>
        <dbReference type="ARBA" id="ARBA00022989"/>
    </source>
</evidence>
<dbReference type="Proteomes" id="UP000219564">
    <property type="component" value="Unassembled WGS sequence"/>
</dbReference>
<dbReference type="GO" id="GO:0071111">
    <property type="term" value="F:cyclic-guanylate-specific phosphodiesterase activity"/>
    <property type="evidence" value="ECO:0007669"/>
    <property type="project" value="UniProtKB-EC"/>
</dbReference>
<dbReference type="EC" id="3.1.4.52" evidence="2"/>
<feature type="transmembrane region" description="Helical" evidence="10">
    <location>
        <begin position="258"/>
        <end position="280"/>
    </location>
</feature>
<protein>
    <recommendedName>
        <fullName evidence="2">cyclic-guanylate-specific phosphodiesterase</fullName>
        <ecNumber evidence="2">3.1.4.52</ecNumber>
    </recommendedName>
</protein>
<keyword evidence="6" id="KW-0378">Hydrolase</keyword>
<organism evidence="12 13">
    <name type="scientific">Pseudomonas lundensis</name>
    <dbReference type="NCBI Taxonomy" id="86185"/>
    <lineage>
        <taxon>Bacteria</taxon>
        <taxon>Pseudomonadati</taxon>
        <taxon>Pseudomonadota</taxon>
        <taxon>Gammaproteobacteria</taxon>
        <taxon>Pseudomonadales</taxon>
        <taxon>Pseudomonadaceae</taxon>
        <taxon>Pseudomonas</taxon>
    </lineage>
</organism>
<dbReference type="Gene3D" id="3.20.20.450">
    <property type="entry name" value="EAL domain"/>
    <property type="match status" value="1"/>
</dbReference>
<dbReference type="PANTHER" id="PTHR33121:SF79">
    <property type="entry name" value="CYCLIC DI-GMP PHOSPHODIESTERASE PDED-RELATED"/>
    <property type="match status" value="1"/>
</dbReference>
<evidence type="ECO:0000256" key="8">
    <source>
        <dbReference type="ARBA" id="ARBA00023136"/>
    </source>
</evidence>
<evidence type="ECO:0000256" key="5">
    <source>
        <dbReference type="ARBA" id="ARBA00022692"/>
    </source>
</evidence>
<comment type="caution">
    <text evidence="12">The sequence shown here is derived from an EMBL/GenBank/DDBJ whole genome shotgun (WGS) entry which is preliminary data.</text>
</comment>
<keyword evidence="5 10" id="KW-0812">Transmembrane</keyword>
<keyword evidence="4" id="KW-0973">c-di-GMP</keyword>
<evidence type="ECO:0000256" key="3">
    <source>
        <dbReference type="ARBA" id="ARBA00022475"/>
    </source>
</evidence>
<evidence type="ECO:0000256" key="6">
    <source>
        <dbReference type="ARBA" id="ARBA00022801"/>
    </source>
</evidence>
<gene>
    <name evidence="12" type="ORF">PLUA15_20062</name>
</gene>